<proteinExistence type="predicted"/>
<gene>
    <name evidence="2" type="ORF">B0T25DRAFT_470005</name>
</gene>
<comment type="caution">
    <text evidence="2">The sequence shown here is derived from an EMBL/GenBank/DDBJ whole genome shotgun (WGS) entry which is preliminary data.</text>
</comment>
<reference evidence="2" key="1">
    <citation type="journal article" date="2023" name="Mol. Phylogenet. Evol.">
        <title>Genome-scale phylogeny and comparative genomics of the fungal order Sordariales.</title>
        <authorList>
            <person name="Hensen N."/>
            <person name="Bonometti L."/>
            <person name="Westerberg I."/>
            <person name="Brannstrom I.O."/>
            <person name="Guillou S."/>
            <person name="Cros-Aarteil S."/>
            <person name="Calhoun S."/>
            <person name="Haridas S."/>
            <person name="Kuo A."/>
            <person name="Mondo S."/>
            <person name="Pangilinan J."/>
            <person name="Riley R."/>
            <person name="LaButti K."/>
            <person name="Andreopoulos B."/>
            <person name="Lipzen A."/>
            <person name="Chen C."/>
            <person name="Yan M."/>
            <person name="Daum C."/>
            <person name="Ng V."/>
            <person name="Clum A."/>
            <person name="Steindorff A."/>
            <person name="Ohm R.A."/>
            <person name="Martin F."/>
            <person name="Silar P."/>
            <person name="Natvig D.O."/>
            <person name="Lalanne C."/>
            <person name="Gautier V."/>
            <person name="Ament-Velasquez S.L."/>
            <person name="Kruys A."/>
            <person name="Hutchinson M.I."/>
            <person name="Powell A.J."/>
            <person name="Barry K."/>
            <person name="Miller A.N."/>
            <person name="Grigoriev I.V."/>
            <person name="Debuchy R."/>
            <person name="Gladieux P."/>
            <person name="Hiltunen Thoren M."/>
            <person name="Johannesson H."/>
        </authorList>
    </citation>
    <scope>NUCLEOTIDE SEQUENCE</scope>
    <source>
        <strain evidence="2">CBS 955.72</strain>
    </source>
</reference>
<evidence type="ECO:0000256" key="1">
    <source>
        <dbReference type="SAM" id="MobiDB-lite"/>
    </source>
</evidence>
<feature type="region of interest" description="Disordered" evidence="1">
    <location>
        <begin position="1"/>
        <end position="129"/>
    </location>
</feature>
<feature type="compositionally biased region" description="Polar residues" evidence="1">
    <location>
        <begin position="1"/>
        <end position="17"/>
    </location>
</feature>
<keyword evidence="3" id="KW-1185">Reference proteome</keyword>
<sequence length="389" mass="42920">MSPRRPQSVTTGSQACRDNSIRPDRNTSSLNYANAPVRYRPPAMVSSEFGPSPPHHDATRPTTSAASLKCDAPTSTSKSKCGVDGELDSSQSSHGRIASNHPTAPSPVSLSLPPGPAITRSPEPSSINDIMRSHSRDRLYVPPIQWMTRHLDLLGCQFVPDETPRPADDRHRQDKALDLPAQRALCLLADDLLCPSTTEFKTAMVRLHLERHSIIHQGSHLPFRFGSCPVVRLYTDGVFSLSATDSAIPVMAYLDLEAVRLRRNASVKVSHGNRPNPPVARLRQKIQRLLNPSKEAEDPYIAAVLIALAQCRRHNGHEAAATSQDEEASPETAIRSKVCLLARPSGIQGLYFYMAHFSPAFLDRLDMPSRYFPSSTIMISYYRIFPSCP</sequence>
<reference evidence="2" key="2">
    <citation type="submission" date="2023-06" db="EMBL/GenBank/DDBJ databases">
        <authorList>
            <consortium name="Lawrence Berkeley National Laboratory"/>
            <person name="Haridas S."/>
            <person name="Hensen N."/>
            <person name="Bonometti L."/>
            <person name="Westerberg I."/>
            <person name="Brannstrom I.O."/>
            <person name="Guillou S."/>
            <person name="Cros-Aarteil S."/>
            <person name="Calhoun S."/>
            <person name="Kuo A."/>
            <person name="Mondo S."/>
            <person name="Pangilinan J."/>
            <person name="Riley R."/>
            <person name="Labutti K."/>
            <person name="Andreopoulos B."/>
            <person name="Lipzen A."/>
            <person name="Chen C."/>
            <person name="Yanf M."/>
            <person name="Daum C."/>
            <person name="Ng V."/>
            <person name="Clum A."/>
            <person name="Steindorff A."/>
            <person name="Ohm R."/>
            <person name="Martin F."/>
            <person name="Silar P."/>
            <person name="Natvig D."/>
            <person name="Lalanne C."/>
            <person name="Gautier V."/>
            <person name="Ament-Velasquez S.L."/>
            <person name="Kruys A."/>
            <person name="Hutchinson M.I."/>
            <person name="Powell A.J."/>
            <person name="Barry K."/>
            <person name="Miller A.N."/>
            <person name="Grigoriev I.V."/>
            <person name="Debuchy R."/>
            <person name="Gladieux P."/>
            <person name="Thoren M.H."/>
            <person name="Johannesson H."/>
        </authorList>
    </citation>
    <scope>NUCLEOTIDE SEQUENCE</scope>
    <source>
        <strain evidence="2">CBS 955.72</strain>
    </source>
</reference>
<evidence type="ECO:0000313" key="3">
    <source>
        <dbReference type="Proteomes" id="UP001275084"/>
    </source>
</evidence>
<evidence type="ECO:0000313" key="2">
    <source>
        <dbReference type="EMBL" id="KAK3363711.1"/>
    </source>
</evidence>
<protein>
    <submittedName>
        <fullName evidence="2">Uncharacterized protein</fullName>
    </submittedName>
</protein>
<dbReference type="PROSITE" id="PS51257">
    <property type="entry name" value="PROKAR_LIPOPROTEIN"/>
    <property type="match status" value="1"/>
</dbReference>
<name>A0AAJ0HVW9_9PEZI</name>
<feature type="compositionally biased region" description="Low complexity" evidence="1">
    <location>
        <begin position="102"/>
        <end position="112"/>
    </location>
</feature>
<accession>A0AAJ0HVW9</accession>
<dbReference type="EMBL" id="JAUIQD010000001">
    <property type="protein sequence ID" value="KAK3363711.1"/>
    <property type="molecule type" value="Genomic_DNA"/>
</dbReference>
<dbReference type="AlphaFoldDB" id="A0AAJ0HVW9"/>
<dbReference type="Proteomes" id="UP001275084">
    <property type="component" value="Unassembled WGS sequence"/>
</dbReference>
<organism evidence="2 3">
    <name type="scientific">Lasiosphaeria hispida</name>
    <dbReference type="NCBI Taxonomy" id="260671"/>
    <lineage>
        <taxon>Eukaryota</taxon>
        <taxon>Fungi</taxon>
        <taxon>Dikarya</taxon>
        <taxon>Ascomycota</taxon>
        <taxon>Pezizomycotina</taxon>
        <taxon>Sordariomycetes</taxon>
        <taxon>Sordariomycetidae</taxon>
        <taxon>Sordariales</taxon>
        <taxon>Lasiosphaeriaceae</taxon>
        <taxon>Lasiosphaeria</taxon>
    </lineage>
</organism>